<gene>
    <name evidence="5" type="ORF">RFI_28203</name>
</gene>
<protein>
    <recommendedName>
        <fullName evidence="4">Rho-GAP domain-containing protein</fullName>
    </recommendedName>
</protein>
<dbReference type="PROSITE" id="PS50238">
    <property type="entry name" value="RHOGAP"/>
    <property type="match status" value="1"/>
</dbReference>
<dbReference type="SMART" id="SM00324">
    <property type="entry name" value="RhoGAP"/>
    <property type="match status" value="1"/>
</dbReference>
<dbReference type="InterPro" id="IPR044785">
    <property type="entry name" value="RopGAP1-5"/>
</dbReference>
<name>X6M5C4_RETFI</name>
<dbReference type="PANTHER" id="PTHR23177">
    <property type="entry name" value="MKIAA1688 PROTEIN"/>
    <property type="match status" value="1"/>
</dbReference>
<dbReference type="SUPFAM" id="SSF48350">
    <property type="entry name" value="GTPase activation domain, GAP"/>
    <property type="match status" value="1"/>
</dbReference>
<proteinExistence type="predicted"/>
<feature type="region of interest" description="Disordered" evidence="2">
    <location>
        <begin position="1"/>
        <end position="29"/>
    </location>
</feature>
<feature type="compositionally biased region" description="Acidic residues" evidence="2">
    <location>
        <begin position="1"/>
        <end position="25"/>
    </location>
</feature>
<keyword evidence="3" id="KW-0812">Transmembrane</keyword>
<sequence length="320" mass="36717">MKRGDEDGEKGEEEKEDEESNDDNENPTQFSVKQFGVAIKLLAKTDIPFYKTPIPTILVTLGTSLFETQGYLIEGIFRKQPNQSQCDRVKAMIDDGRIDEIEFATTEPHIIANLIKIWFRELPKSLLEPVGVQTIEQTQTDKKFIALFETIPEPNKSIFLWLLDLCAEVAANEASNQMSPHNLGVVIGPNLFEMETIQNPMKAMTFQAKLNTFTKIDFCCYWFCFWVVFCLFVQCTDTCLPVLVCLFFGFSSAAFSLYVSLLFTSIRLLALCTVDLFERERQMKKRMSEGKGKKNNKMKHIKTKLNMPKLWKSFLVVHNV</sequence>
<evidence type="ECO:0000313" key="6">
    <source>
        <dbReference type="Proteomes" id="UP000023152"/>
    </source>
</evidence>
<dbReference type="Pfam" id="PF00620">
    <property type="entry name" value="RhoGAP"/>
    <property type="match status" value="1"/>
</dbReference>
<evidence type="ECO:0000256" key="1">
    <source>
        <dbReference type="ARBA" id="ARBA00022468"/>
    </source>
</evidence>
<reference evidence="5 6" key="1">
    <citation type="journal article" date="2013" name="Curr. Biol.">
        <title>The Genome of the Foraminiferan Reticulomyxa filosa.</title>
        <authorList>
            <person name="Glockner G."/>
            <person name="Hulsmann N."/>
            <person name="Schleicher M."/>
            <person name="Noegel A.A."/>
            <person name="Eichinger L."/>
            <person name="Gallinger C."/>
            <person name="Pawlowski J."/>
            <person name="Sierra R."/>
            <person name="Euteneuer U."/>
            <person name="Pillet L."/>
            <person name="Moustafa A."/>
            <person name="Platzer M."/>
            <person name="Groth M."/>
            <person name="Szafranski K."/>
            <person name="Schliwa M."/>
        </authorList>
    </citation>
    <scope>NUCLEOTIDE SEQUENCE [LARGE SCALE GENOMIC DNA]</scope>
</reference>
<dbReference type="InterPro" id="IPR000198">
    <property type="entry name" value="RhoGAP_dom"/>
</dbReference>
<organism evidence="5 6">
    <name type="scientific">Reticulomyxa filosa</name>
    <dbReference type="NCBI Taxonomy" id="46433"/>
    <lineage>
        <taxon>Eukaryota</taxon>
        <taxon>Sar</taxon>
        <taxon>Rhizaria</taxon>
        <taxon>Retaria</taxon>
        <taxon>Foraminifera</taxon>
        <taxon>Monothalamids</taxon>
        <taxon>Reticulomyxidae</taxon>
        <taxon>Reticulomyxa</taxon>
    </lineage>
</organism>
<keyword evidence="3" id="KW-1133">Transmembrane helix</keyword>
<accession>X6M5C4</accession>
<evidence type="ECO:0000256" key="2">
    <source>
        <dbReference type="SAM" id="MobiDB-lite"/>
    </source>
</evidence>
<dbReference type="GO" id="GO:0007165">
    <property type="term" value="P:signal transduction"/>
    <property type="evidence" value="ECO:0007669"/>
    <property type="project" value="InterPro"/>
</dbReference>
<comment type="caution">
    <text evidence="5">The sequence shown here is derived from an EMBL/GenBank/DDBJ whole genome shotgun (WGS) entry which is preliminary data.</text>
</comment>
<dbReference type="AlphaFoldDB" id="X6M5C4"/>
<dbReference type="OrthoDB" id="185175at2759"/>
<dbReference type="Gene3D" id="1.10.555.10">
    <property type="entry name" value="Rho GTPase activation protein"/>
    <property type="match status" value="1"/>
</dbReference>
<evidence type="ECO:0000313" key="5">
    <source>
        <dbReference type="EMBL" id="ETO09183.1"/>
    </source>
</evidence>
<keyword evidence="6" id="KW-1185">Reference proteome</keyword>
<keyword evidence="1" id="KW-0343">GTPase activation</keyword>
<feature type="transmembrane region" description="Helical" evidence="3">
    <location>
        <begin position="255"/>
        <end position="277"/>
    </location>
</feature>
<dbReference type="InterPro" id="IPR008936">
    <property type="entry name" value="Rho_GTPase_activation_prot"/>
</dbReference>
<dbReference type="CDD" id="cd00159">
    <property type="entry name" value="RhoGAP"/>
    <property type="match status" value="1"/>
</dbReference>
<feature type="transmembrane region" description="Helical" evidence="3">
    <location>
        <begin position="219"/>
        <end position="249"/>
    </location>
</feature>
<dbReference type="GO" id="GO:0005096">
    <property type="term" value="F:GTPase activator activity"/>
    <property type="evidence" value="ECO:0007669"/>
    <property type="project" value="UniProtKB-KW"/>
</dbReference>
<evidence type="ECO:0000259" key="4">
    <source>
        <dbReference type="PROSITE" id="PS50238"/>
    </source>
</evidence>
<dbReference type="Proteomes" id="UP000023152">
    <property type="component" value="Unassembled WGS sequence"/>
</dbReference>
<feature type="domain" description="Rho-GAP" evidence="4">
    <location>
        <begin position="37"/>
        <end position="217"/>
    </location>
</feature>
<dbReference type="EMBL" id="ASPP01024277">
    <property type="protein sequence ID" value="ETO09183.1"/>
    <property type="molecule type" value="Genomic_DNA"/>
</dbReference>
<evidence type="ECO:0000256" key="3">
    <source>
        <dbReference type="SAM" id="Phobius"/>
    </source>
</evidence>
<keyword evidence="3" id="KW-0472">Membrane</keyword>